<dbReference type="AlphaFoldDB" id="A0A4P7AGN1"/>
<keyword evidence="1" id="KW-0175">Coiled coil</keyword>
<evidence type="ECO:0000313" key="2">
    <source>
        <dbReference type="EMBL" id="QBQ07564.1"/>
    </source>
</evidence>
<accession>A0A4P7AGN1</accession>
<sequence length="353" mass="41061">MAAKKKNKVKYPDENYLKQVGLTTSSINALTGQIGRTAQKITEIKLHQSVIKMQNVINAKENLSKVDHERRNRISNLKDKHKDVLEKLELLDKRNKTYVNTKKLDYEILQEERRKKAKQTKTNSLMVSPDFDKLIKSAANIYLQNTKVNKRKIKEHSSNTLTRNIVKNDINDIFKLKDNKKFSFKKSEPKSNVPIRSANLLSGFDFTSESTKFFAKELGWIERDKPKRIFESPLASYNTKKLDSKEQRDKGEKINENQTLKEDLNKENENQTHQEMDLKTIDEMVKKYAKEVEKINKQKEKKEIEAINISKITKKILEQSPLAKLSRDNKKKSVTPKGIDISKIPSIVFDEKK</sequence>
<name>A0A4P7AGN1_9MOLU</name>
<dbReference type="EMBL" id="CP038013">
    <property type="protein sequence ID" value="QBQ07564.1"/>
    <property type="molecule type" value="Genomic_DNA"/>
</dbReference>
<evidence type="ECO:0000256" key="1">
    <source>
        <dbReference type="SAM" id="Coils"/>
    </source>
</evidence>
<keyword evidence="3" id="KW-1185">Reference proteome</keyword>
<dbReference type="KEGG" id="sgq:SGLAD_v1c03650"/>
<dbReference type="RefSeq" id="WP_134297355.1">
    <property type="nucleotide sequence ID" value="NZ_CP038013.1"/>
</dbReference>
<dbReference type="OrthoDB" id="389270at2"/>
<evidence type="ECO:0000313" key="3">
    <source>
        <dbReference type="Proteomes" id="UP000294309"/>
    </source>
</evidence>
<organism evidence="2 3">
    <name type="scientific">Spiroplasma gladiatoris</name>
    <dbReference type="NCBI Taxonomy" id="2143"/>
    <lineage>
        <taxon>Bacteria</taxon>
        <taxon>Bacillati</taxon>
        <taxon>Mycoplasmatota</taxon>
        <taxon>Mollicutes</taxon>
        <taxon>Entomoplasmatales</taxon>
        <taxon>Spiroplasmataceae</taxon>
        <taxon>Spiroplasma</taxon>
    </lineage>
</organism>
<gene>
    <name evidence="2" type="ORF">SGLAD_v1c03650</name>
</gene>
<feature type="coiled-coil region" evidence="1">
    <location>
        <begin position="250"/>
        <end position="305"/>
    </location>
</feature>
<protein>
    <submittedName>
        <fullName evidence="2">Uncharacterized protein</fullName>
    </submittedName>
</protein>
<reference evidence="2 3" key="1">
    <citation type="submission" date="2019-03" db="EMBL/GenBank/DDBJ databases">
        <title>Complete genome sequence of Spiroplasma gladiatoris TG-1 (DSM 22552).</title>
        <authorList>
            <person name="Lin Y.-C."/>
            <person name="Chou L."/>
            <person name="Kuo C.-H."/>
        </authorList>
    </citation>
    <scope>NUCLEOTIDE SEQUENCE [LARGE SCALE GENOMIC DNA]</scope>
    <source>
        <strain evidence="2 3">TG-1</strain>
    </source>
</reference>
<dbReference type="Proteomes" id="UP000294309">
    <property type="component" value="Chromosome"/>
</dbReference>
<proteinExistence type="predicted"/>